<dbReference type="Proteomes" id="UP001642260">
    <property type="component" value="Unassembled WGS sequence"/>
</dbReference>
<keyword evidence="2" id="KW-1185">Reference proteome</keyword>
<comment type="caution">
    <text evidence="1">The sequence shown here is derived from an EMBL/GenBank/DDBJ whole genome shotgun (WGS) entry which is preliminary data.</text>
</comment>
<gene>
    <name evidence="1" type="ORF">ERUC_LOCUS2445</name>
</gene>
<evidence type="ECO:0000313" key="2">
    <source>
        <dbReference type="Proteomes" id="UP001642260"/>
    </source>
</evidence>
<accession>A0ABC8IUX8</accession>
<evidence type="ECO:0000313" key="1">
    <source>
        <dbReference type="EMBL" id="CAH8298902.1"/>
    </source>
</evidence>
<organism evidence="1 2">
    <name type="scientific">Eruca vesicaria subsp. sativa</name>
    <name type="common">Garden rocket</name>
    <name type="synonym">Eruca sativa</name>
    <dbReference type="NCBI Taxonomy" id="29727"/>
    <lineage>
        <taxon>Eukaryota</taxon>
        <taxon>Viridiplantae</taxon>
        <taxon>Streptophyta</taxon>
        <taxon>Embryophyta</taxon>
        <taxon>Tracheophyta</taxon>
        <taxon>Spermatophyta</taxon>
        <taxon>Magnoliopsida</taxon>
        <taxon>eudicotyledons</taxon>
        <taxon>Gunneridae</taxon>
        <taxon>Pentapetalae</taxon>
        <taxon>rosids</taxon>
        <taxon>malvids</taxon>
        <taxon>Brassicales</taxon>
        <taxon>Brassicaceae</taxon>
        <taxon>Brassiceae</taxon>
        <taxon>Eruca</taxon>
    </lineage>
</organism>
<dbReference type="AlphaFoldDB" id="A0ABC8IUX8"/>
<proteinExistence type="predicted"/>
<sequence length="67" mass="7506">MFFPRLPLTKGSFITVFYTVTDTPIVVSTLDGSTLKLFLEDEDDFAVSAENVFTKLDEEDKGKLPKS</sequence>
<dbReference type="EMBL" id="CAKOAT010052932">
    <property type="protein sequence ID" value="CAH8298902.1"/>
    <property type="molecule type" value="Genomic_DNA"/>
</dbReference>
<reference evidence="1 2" key="1">
    <citation type="submission" date="2022-03" db="EMBL/GenBank/DDBJ databases">
        <authorList>
            <person name="Macdonald S."/>
            <person name="Ahmed S."/>
            <person name="Newling K."/>
        </authorList>
    </citation>
    <scope>NUCLEOTIDE SEQUENCE [LARGE SCALE GENOMIC DNA]</scope>
</reference>
<protein>
    <submittedName>
        <fullName evidence="1">Uncharacterized protein</fullName>
    </submittedName>
</protein>
<name>A0ABC8IUX8_ERUVS</name>